<dbReference type="Proteomes" id="UP000316598">
    <property type="component" value="Unassembled WGS sequence"/>
</dbReference>
<dbReference type="SUPFAM" id="SSF47384">
    <property type="entry name" value="Homodimeric domain of signal transducing histidine kinase"/>
    <property type="match status" value="1"/>
</dbReference>
<dbReference type="SUPFAM" id="SSF158472">
    <property type="entry name" value="HAMP domain-like"/>
    <property type="match status" value="1"/>
</dbReference>
<dbReference type="InterPro" id="IPR003594">
    <property type="entry name" value="HATPase_dom"/>
</dbReference>
<evidence type="ECO:0000313" key="11">
    <source>
        <dbReference type="EMBL" id="TWT50230.1"/>
    </source>
</evidence>
<name>A0A5C5WHT4_9BACT</name>
<protein>
    <recommendedName>
        <fullName evidence="3">histidine kinase</fullName>
        <ecNumber evidence="3">2.7.13.3</ecNumber>
    </recommendedName>
</protein>
<dbReference type="RefSeq" id="WP_146515496.1">
    <property type="nucleotide sequence ID" value="NZ_SJPI01000002.1"/>
</dbReference>
<dbReference type="Pfam" id="PF02518">
    <property type="entry name" value="HATPase_c"/>
    <property type="match status" value="1"/>
</dbReference>
<evidence type="ECO:0000259" key="10">
    <source>
        <dbReference type="PROSITE" id="PS50885"/>
    </source>
</evidence>
<dbReference type="PRINTS" id="PR00344">
    <property type="entry name" value="BCTRLSENSOR"/>
</dbReference>
<keyword evidence="8" id="KW-1133">Transmembrane helix</keyword>
<dbReference type="InterPro" id="IPR004358">
    <property type="entry name" value="Sig_transdc_His_kin-like_C"/>
</dbReference>
<organism evidence="11 12">
    <name type="scientific">Rubripirellula amarantea</name>
    <dbReference type="NCBI Taxonomy" id="2527999"/>
    <lineage>
        <taxon>Bacteria</taxon>
        <taxon>Pseudomonadati</taxon>
        <taxon>Planctomycetota</taxon>
        <taxon>Planctomycetia</taxon>
        <taxon>Pirellulales</taxon>
        <taxon>Pirellulaceae</taxon>
        <taxon>Rubripirellula</taxon>
    </lineage>
</organism>
<evidence type="ECO:0000256" key="3">
    <source>
        <dbReference type="ARBA" id="ARBA00012438"/>
    </source>
</evidence>
<feature type="transmembrane region" description="Helical" evidence="8">
    <location>
        <begin position="29"/>
        <end position="50"/>
    </location>
</feature>
<dbReference type="OrthoDB" id="9766459at2"/>
<dbReference type="PROSITE" id="PS50109">
    <property type="entry name" value="HIS_KIN"/>
    <property type="match status" value="1"/>
</dbReference>
<dbReference type="EC" id="2.7.13.3" evidence="3"/>
<proteinExistence type="predicted"/>
<dbReference type="GO" id="GO:0007234">
    <property type="term" value="P:osmosensory signaling via phosphorelay pathway"/>
    <property type="evidence" value="ECO:0007669"/>
    <property type="project" value="TreeGrafter"/>
</dbReference>
<dbReference type="PROSITE" id="PS50885">
    <property type="entry name" value="HAMP"/>
    <property type="match status" value="1"/>
</dbReference>
<comment type="catalytic activity">
    <reaction evidence="1">
        <text>ATP + protein L-histidine = ADP + protein N-phospho-L-histidine.</text>
        <dbReference type="EC" id="2.7.13.3"/>
    </reaction>
</comment>
<evidence type="ECO:0000313" key="12">
    <source>
        <dbReference type="Proteomes" id="UP000316598"/>
    </source>
</evidence>
<dbReference type="CDD" id="cd06225">
    <property type="entry name" value="HAMP"/>
    <property type="match status" value="1"/>
</dbReference>
<dbReference type="InterPro" id="IPR036890">
    <property type="entry name" value="HATPase_C_sf"/>
</dbReference>
<feature type="coiled-coil region" evidence="7">
    <location>
        <begin position="273"/>
        <end position="300"/>
    </location>
</feature>
<dbReference type="Gene3D" id="1.10.287.130">
    <property type="match status" value="1"/>
</dbReference>
<dbReference type="InterPro" id="IPR005467">
    <property type="entry name" value="His_kinase_dom"/>
</dbReference>
<evidence type="ECO:0000256" key="4">
    <source>
        <dbReference type="ARBA" id="ARBA00022553"/>
    </source>
</evidence>
<evidence type="ECO:0000256" key="7">
    <source>
        <dbReference type="SAM" id="Coils"/>
    </source>
</evidence>
<dbReference type="SMART" id="SM00387">
    <property type="entry name" value="HATPase_c"/>
    <property type="match status" value="1"/>
</dbReference>
<evidence type="ECO:0000256" key="6">
    <source>
        <dbReference type="ARBA" id="ARBA00022777"/>
    </source>
</evidence>
<keyword evidence="4" id="KW-0597">Phosphoprotein</keyword>
<dbReference type="GO" id="GO:0000156">
    <property type="term" value="F:phosphorelay response regulator activity"/>
    <property type="evidence" value="ECO:0007669"/>
    <property type="project" value="TreeGrafter"/>
</dbReference>
<dbReference type="GO" id="GO:0000155">
    <property type="term" value="F:phosphorelay sensor kinase activity"/>
    <property type="evidence" value="ECO:0007669"/>
    <property type="project" value="InterPro"/>
</dbReference>
<comment type="caution">
    <text evidence="11">The sequence shown here is derived from an EMBL/GenBank/DDBJ whole genome shotgun (WGS) entry which is preliminary data.</text>
</comment>
<dbReference type="InterPro" id="IPR050351">
    <property type="entry name" value="BphY/WalK/GraS-like"/>
</dbReference>
<keyword evidence="12" id="KW-1185">Reference proteome</keyword>
<dbReference type="InterPro" id="IPR003660">
    <property type="entry name" value="HAMP_dom"/>
</dbReference>
<dbReference type="InterPro" id="IPR003661">
    <property type="entry name" value="HisK_dim/P_dom"/>
</dbReference>
<dbReference type="GO" id="GO:0016020">
    <property type="term" value="C:membrane"/>
    <property type="evidence" value="ECO:0007669"/>
    <property type="project" value="UniProtKB-SubCell"/>
</dbReference>
<accession>A0A5C5WHT4</accession>
<comment type="subcellular location">
    <subcellularLocation>
        <location evidence="2">Membrane</location>
    </subcellularLocation>
</comment>
<dbReference type="InterPro" id="IPR036097">
    <property type="entry name" value="HisK_dim/P_sf"/>
</dbReference>
<keyword evidence="8" id="KW-0812">Transmembrane</keyword>
<dbReference type="PANTHER" id="PTHR42878">
    <property type="entry name" value="TWO-COMPONENT HISTIDINE KINASE"/>
    <property type="match status" value="1"/>
</dbReference>
<sequence length="672" mass="75456">MPLENPATIDSQLPTAPTLLPTPSLRNRIYLTVSVLVALCLLSTLIGWWGQSKLLEQFQSYEQSEVQLVEIASMDRDVEELKTRAEKYLQTGAMSQLSRAKQLHVQLKNQIASALKLSQDEQMQATLQAMNESLAIFAQRLDLASTERELRTRLIKVELPKQDFDVTESLQQLESAILADDREDLFKAYLRLVKSQSNSRQLFQQYFTEPDSVDFTLGLQSIRESRQALATIRQLIQDDVALSESTFDETLDDADFDDAVNNDEAENANDGPTTRVNATLDKLERELNEFRRLGSRAVQATRGYMFYSNVVMAGEISEFVYRSKRLKDYSEDQRVINRQSMAELARRSRIYAMLASVAAAAFAILMAMQLTYLIVNPIFRITETFRQLGQGDSVSEIPLLNRKDEIGKLAQAAQVFSDKNQVTKQLLLMSEKMTQELAAKASALEETNLELDNFAYVASHDLRSPLRGIKHLASWIQEDCEDLLPEGSKAHLIQMNERATKMENLLDDLLQYSRAGRMNLAPETVDINDIVSSIVSMIDLPKGFSIELPQRSLEFTTMKTPLTQVLLNLITNGVKYNDKGSSGRITVSAENVGDTSILIQVSDNGRGIAPEHLNRVFEMYQRVATDVEGGSGMGLAIVKKLIAKYGSNLKLTSEEGKGSVFSFQWNRVQTPS</sequence>
<dbReference type="AlphaFoldDB" id="A0A5C5WHT4"/>
<evidence type="ECO:0000256" key="1">
    <source>
        <dbReference type="ARBA" id="ARBA00000085"/>
    </source>
</evidence>
<evidence type="ECO:0000256" key="5">
    <source>
        <dbReference type="ARBA" id="ARBA00022679"/>
    </source>
</evidence>
<dbReference type="Pfam" id="PF00672">
    <property type="entry name" value="HAMP"/>
    <property type="match status" value="1"/>
</dbReference>
<dbReference type="Gene3D" id="6.10.340.10">
    <property type="match status" value="1"/>
</dbReference>
<reference evidence="11 12" key="1">
    <citation type="submission" date="2019-02" db="EMBL/GenBank/DDBJ databases">
        <title>Deep-cultivation of Planctomycetes and their phenomic and genomic characterization uncovers novel biology.</title>
        <authorList>
            <person name="Wiegand S."/>
            <person name="Jogler M."/>
            <person name="Boedeker C."/>
            <person name="Pinto D."/>
            <person name="Vollmers J."/>
            <person name="Rivas-Marin E."/>
            <person name="Kohn T."/>
            <person name="Peeters S.H."/>
            <person name="Heuer A."/>
            <person name="Rast P."/>
            <person name="Oberbeckmann S."/>
            <person name="Bunk B."/>
            <person name="Jeske O."/>
            <person name="Meyerdierks A."/>
            <person name="Storesund J.E."/>
            <person name="Kallscheuer N."/>
            <person name="Luecker S."/>
            <person name="Lage O.M."/>
            <person name="Pohl T."/>
            <person name="Merkel B.J."/>
            <person name="Hornburger P."/>
            <person name="Mueller R.-W."/>
            <person name="Bruemmer F."/>
            <person name="Labrenz M."/>
            <person name="Spormann A.M."/>
            <person name="Op Den Camp H."/>
            <person name="Overmann J."/>
            <person name="Amann R."/>
            <person name="Jetten M.S.M."/>
            <person name="Mascher T."/>
            <person name="Medema M.H."/>
            <person name="Devos D.P."/>
            <person name="Kaster A.-K."/>
            <person name="Ovreas L."/>
            <person name="Rohde M."/>
            <person name="Galperin M.Y."/>
            <person name="Jogler C."/>
        </authorList>
    </citation>
    <scope>NUCLEOTIDE SEQUENCE [LARGE SCALE GENOMIC DNA]</scope>
    <source>
        <strain evidence="11 12">Pla22</strain>
    </source>
</reference>
<evidence type="ECO:0000256" key="8">
    <source>
        <dbReference type="SAM" id="Phobius"/>
    </source>
</evidence>
<keyword evidence="8" id="KW-0472">Membrane</keyword>
<keyword evidence="5 11" id="KW-0808">Transferase</keyword>
<feature type="transmembrane region" description="Helical" evidence="8">
    <location>
        <begin position="350"/>
        <end position="375"/>
    </location>
</feature>
<dbReference type="SUPFAM" id="SSF55874">
    <property type="entry name" value="ATPase domain of HSP90 chaperone/DNA topoisomerase II/histidine kinase"/>
    <property type="match status" value="1"/>
</dbReference>
<gene>
    <name evidence="11" type="primary">zraS_5</name>
    <name evidence="11" type="ORF">Pla22_29710</name>
</gene>
<keyword evidence="6" id="KW-0418">Kinase</keyword>
<dbReference type="Pfam" id="PF00512">
    <property type="entry name" value="HisKA"/>
    <property type="match status" value="1"/>
</dbReference>
<dbReference type="EMBL" id="SJPI01000002">
    <property type="protein sequence ID" value="TWT50230.1"/>
    <property type="molecule type" value="Genomic_DNA"/>
</dbReference>
<feature type="domain" description="HAMP" evidence="10">
    <location>
        <begin position="372"/>
        <end position="425"/>
    </location>
</feature>
<dbReference type="PANTHER" id="PTHR42878:SF15">
    <property type="entry name" value="BACTERIOPHYTOCHROME"/>
    <property type="match status" value="1"/>
</dbReference>
<evidence type="ECO:0000256" key="2">
    <source>
        <dbReference type="ARBA" id="ARBA00004370"/>
    </source>
</evidence>
<feature type="domain" description="Histidine kinase" evidence="9">
    <location>
        <begin position="457"/>
        <end position="669"/>
    </location>
</feature>
<dbReference type="SMART" id="SM00388">
    <property type="entry name" value="HisKA"/>
    <property type="match status" value="1"/>
</dbReference>
<dbReference type="Gene3D" id="3.30.565.10">
    <property type="entry name" value="Histidine kinase-like ATPase, C-terminal domain"/>
    <property type="match status" value="1"/>
</dbReference>
<dbReference type="CDD" id="cd00082">
    <property type="entry name" value="HisKA"/>
    <property type="match status" value="1"/>
</dbReference>
<dbReference type="GO" id="GO:0030295">
    <property type="term" value="F:protein kinase activator activity"/>
    <property type="evidence" value="ECO:0007669"/>
    <property type="project" value="TreeGrafter"/>
</dbReference>
<keyword evidence="7" id="KW-0175">Coiled coil</keyword>
<evidence type="ECO:0000259" key="9">
    <source>
        <dbReference type="PROSITE" id="PS50109"/>
    </source>
</evidence>